<dbReference type="EMBL" id="CP122539">
    <property type="protein sequence ID" value="WGH75436.1"/>
    <property type="molecule type" value="Genomic_DNA"/>
</dbReference>
<dbReference type="NCBIfam" id="TIGR01164">
    <property type="entry name" value="rplP_bact"/>
    <property type="match status" value="1"/>
</dbReference>
<comment type="function">
    <text evidence="6 8">Binds 23S rRNA and is also seen to make contacts with the A and possibly P site tRNAs.</text>
</comment>
<dbReference type="InterPro" id="IPR016180">
    <property type="entry name" value="Ribosomal_uL16_dom"/>
</dbReference>
<dbReference type="InterPro" id="IPR020798">
    <property type="entry name" value="Ribosomal_uL16_CS"/>
</dbReference>
<evidence type="ECO:0000256" key="6">
    <source>
        <dbReference type="HAMAP-Rule" id="MF_01342"/>
    </source>
</evidence>
<dbReference type="PROSITE" id="PS00701">
    <property type="entry name" value="RIBOSOMAL_L16_2"/>
    <property type="match status" value="1"/>
</dbReference>
<dbReference type="PANTHER" id="PTHR12220:SF13">
    <property type="entry name" value="LARGE RIBOSOMAL SUBUNIT PROTEIN UL16M"/>
    <property type="match status" value="1"/>
</dbReference>
<evidence type="ECO:0000256" key="4">
    <source>
        <dbReference type="ARBA" id="ARBA00023274"/>
    </source>
</evidence>
<dbReference type="PROSITE" id="PS00586">
    <property type="entry name" value="RIBOSOMAL_L16_1"/>
    <property type="match status" value="1"/>
</dbReference>
<dbReference type="InterPro" id="IPR000114">
    <property type="entry name" value="Ribosomal_uL16_bact-type"/>
</dbReference>
<evidence type="ECO:0000256" key="5">
    <source>
        <dbReference type="ARBA" id="ARBA00035198"/>
    </source>
</evidence>
<evidence type="ECO:0000313" key="9">
    <source>
        <dbReference type="EMBL" id="WGH75436.1"/>
    </source>
</evidence>
<evidence type="ECO:0000256" key="8">
    <source>
        <dbReference type="RuleBase" id="RU004414"/>
    </source>
</evidence>
<dbReference type="PANTHER" id="PTHR12220">
    <property type="entry name" value="50S/60S RIBOSOMAL PROTEIN L16"/>
    <property type="match status" value="1"/>
</dbReference>
<dbReference type="Pfam" id="PF00252">
    <property type="entry name" value="Ribosomal_L16"/>
    <property type="match status" value="1"/>
</dbReference>
<evidence type="ECO:0000256" key="1">
    <source>
        <dbReference type="ARBA" id="ARBA00008931"/>
    </source>
</evidence>
<sequence length="143" mass="16017">MLQPKRVKYRKVQKAKGNMNGNSGRGTQLSNGMFGIKSLDQNLLTSRQIEAARIAATRYMKREGQLWIKIFPDKPITKKPLEVRMGKGKGAPDHFVAVVKPGRILFEVGGVPMHIAKEALRLAAQKLPVKTKFVIARDFDYNA</sequence>
<comment type="similarity">
    <text evidence="1 6 7">Belongs to the universal ribosomal protein uL16 family.</text>
</comment>
<keyword evidence="2 6" id="KW-0699">rRNA-binding</keyword>
<keyword evidence="6 8" id="KW-0820">tRNA-binding</keyword>
<protein>
    <recommendedName>
        <fullName evidence="5 6">Large ribosomal subunit protein uL16</fullName>
    </recommendedName>
</protein>
<keyword evidence="3 6" id="KW-0689">Ribosomal protein</keyword>
<evidence type="ECO:0000256" key="3">
    <source>
        <dbReference type="ARBA" id="ARBA00022980"/>
    </source>
</evidence>
<dbReference type="GO" id="GO:0005840">
    <property type="term" value="C:ribosome"/>
    <property type="evidence" value="ECO:0007669"/>
    <property type="project" value="UniProtKB-KW"/>
</dbReference>
<evidence type="ECO:0000256" key="7">
    <source>
        <dbReference type="RuleBase" id="RU004413"/>
    </source>
</evidence>
<dbReference type="RefSeq" id="WP_279651318.1">
    <property type="nucleotide sequence ID" value="NZ_CP122539.1"/>
</dbReference>
<dbReference type="HAMAP" id="MF_01342">
    <property type="entry name" value="Ribosomal_uL16"/>
    <property type="match status" value="1"/>
</dbReference>
<reference evidence="9 10" key="1">
    <citation type="submission" date="2023-04" db="EMBL/GenBank/DDBJ databases">
        <title>Tenacibaculum tangerinum sp. nov., isolated from sea tidal flat of South Korea.</title>
        <authorList>
            <person name="Lee S.H."/>
            <person name="Kim J.-J."/>
        </authorList>
    </citation>
    <scope>NUCLEOTIDE SEQUENCE [LARGE SCALE GENOMIC DNA]</scope>
    <source>
        <strain evidence="9 10">GRR-S3-23</strain>
    </source>
</reference>
<proteinExistence type="inferred from homology"/>
<evidence type="ECO:0000313" key="10">
    <source>
        <dbReference type="Proteomes" id="UP001232001"/>
    </source>
</evidence>
<organism evidence="9 10">
    <name type="scientific">Tenacibaculum tangerinum</name>
    <dbReference type="NCBI Taxonomy" id="3038772"/>
    <lineage>
        <taxon>Bacteria</taxon>
        <taxon>Pseudomonadati</taxon>
        <taxon>Bacteroidota</taxon>
        <taxon>Flavobacteriia</taxon>
        <taxon>Flavobacteriales</taxon>
        <taxon>Flavobacteriaceae</taxon>
        <taxon>Tenacibaculum</taxon>
    </lineage>
</organism>
<comment type="subunit">
    <text evidence="6 8">Part of the 50S ribosomal subunit.</text>
</comment>
<dbReference type="Gene3D" id="3.90.1170.10">
    <property type="entry name" value="Ribosomal protein L10e/L16"/>
    <property type="match status" value="1"/>
</dbReference>
<dbReference type="PRINTS" id="PR00060">
    <property type="entry name" value="RIBOSOMALL16"/>
</dbReference>
<accession>A0ABY8L2X3</accession>
<gene>
    <name evidence="6 9" type="primary">rplP</name>
    <name evidence="9" type="ORF">P8625_15400</name>
</gene>
<dbReference type="InterPro" id="IPR047873">
    <property type="entry name" value="Ribosomal_uL16"/>
</dbReference>
<keyword evidence="4 6" id="KW-0687">Ribonucleoprotein</keyword>
<dbReference type="CDD" id="cd01433">
    <property type="entry name" value="Ribosomal_L16_L10e"/>
    <property type="match status" value="1"/>
</dbReference>
<name>A0ABY8L2X3_9FLAO</name>
<keyword evidence="6 8" id="KW-0694">RNA-binding</keyword>
<dbReference type="SUPFAM" id="SSF54686">
    <property type="entry name" value="Ribosomal protein L16p/L10e"/>
    <property type="match status" value="1"/>
</dbReference>
<evidence type="ECO:0000256" key="2">
    <source>
        <dbReference type="ARBA" id="ARBA00022730"/>
    </source>
</evidence>
<dbReference type="Proteomes" id="UP001232001">
    <property type="component" value="Chromosome"/>
</dbReference>
<keyword evidence="10" id="KW-1185">Reference proteome</keyword>
<dbReference type="InterPro" id="IPR036920">
    <property type="entry name" value="Ribosomal_uL16_sf"/>
</dbReference>